<accession>C0DXT6</accession>
<proteinExistence type="predicted"/>
<protein>
    <submittedName>
        <fullName evidence="1">Uncharacterized protein</fullName>
    </submittedName>
</protein>
<organism evidence="1 2">
    <name type="scientific">Eikenella corrodens ATCC 23834</name>
    <dbReference type="NCBI Taxonomy" id="546274"/>
    <lineage>
        <taxon>Bacteria</taxon>
        <taxon>Pseudomonadati</taxon>
        <taxon>Pseudomonadota</taxon>
        <taxon>Betaproteobacteria</taxon>
        <taxon>Neisseriales</taxon>
        <taxon>Neisseriaceae</taxon>
        <taxon>Eikenella</taxon>
    </lineage>
</organism>
<comment type="caution">
    <text evidence="1">The sequence shown here is derived from an EMBL/GenBank/DDBJ whole genome shotgun (WGS) entry which is preliminary data.</text>
</comment>
<sequence length="40" mass="4490">MITCSSTGTNPFGMVFAWHGGAKKRLPENIKWFSGSLFWV</sequence>
<reference evidence="1 2" key="1">
    <citation type="submission" date="2009-01" db="EMBL/GenBank/DDBJ databases">
        <authorList>
            <person name="Fulton L."/>
            <person name="Clifton S."/>
            <person name="Chinwalla A.T."/>
            <person name="Mitreva M."/>
            <person name="Sodergren E."/>
            <person name="Weinstock G."/>
            <person name="Clifton S."/>
            <person name="Dooling D.J."/>
            <person name="Fulton B."/>
            <person name="Minx P."/>
            <person name="Pepin K.H."/>
            <person name="Johnson M."/>
            <person name="Bhonagiri V."/>
            <person name="Nash W.E."/>
            <person name="Mardis E.R."/>
            <person name="Wilson R.K."/>
        </authorList>
    </citation>
    <scope>NUCLEOTIDE SEQUENCE [LARGE SCALE GENOMIC DNA]</scope>
    <source>
        <strain evidence="1 2">ATCC 23834</strain>
    </source>
</reference>
<name>C0DXT6_EIKCO</name>
<dbReference type="AlphaFoldDB" id="C0DXT6"/>
<dbReference type="HOGENOM" id="CLU_3288853_0_0_4"/>
<evidence type="ECO:0000313" key="2">
    <source>
        <dbReference type="Proteomes" id="UP000005837"/>
    </source>
</evidence>
<dbReference type="Proteomes" id="UP000005837">
    <property type="component" value="Unassembled WGS sequence"/>
</dbReference>
<evidence type="ECO:0000313" key="1">
    <source>
        <dbReference type="EMBL" id="EEG23127.1"/>
    </source>
</evidence>
<gene>
    <name evidence="1" type="ORF">EIKCOROL_02198</name>
</gene>
<dbReference type="EMBL" id="ACEA01000047">
    <property type="protein sequence ID" value="EEG23127.1"/>
    <property type="molecule type" value="Genomic_DNA"/>
</dbReference>